<dbReference type="Pfam" id="PF24883">
    <property type="entry name" value="NPHP3_N"/>
    <property type="match status" value="1"/>
</dbReference>
<accession>A0ABR3VK70</accession>
<feature type="domain" description="Nephrocystin 3-like N-terminal" evidence="2">
    <location>
        <begin position="435"/>
        <end position="592"/>
    </location>
</feature>
<evidence type="ECO:0000256" key="1">
    <source>
        <dbReference type="ARBA" id="ARBA00022737"/>
    </source>
</evidence>
<evidence type="ECO:0000313" key="4">
    <source>
        <dbReference type="Proteomes" id="UP001583172"/>
    </source>
</evidence>
<evidence type="ECO:0000313" key="3">
    <source>
        <dbReference type="EMBL" id="KAL1841758.1"/>
    </source>
</evidence>
<dbReference type="PANTHER" id="PTHR40619:SF3">
    <property type="entry name" value="FUNGAL STAND N-TERMINAL GOODBYE DOMAIN-CONTAINING PROTEIN"/>
    <property type="match status" value="1"/>
</dbReference>
<protein>
    <recommendedName>
        <fullName evidence="2">Nephrocystin 3-like N-terminal domain-containing protein</fullName>
    </recommendedName>
</protein>
<reference evidence="3 4" key="1">
    <citation type="journal article" date="2024" name="Commun. Biol.">
        <title>Comparative genomic analysis of thermophilic fungi reveals convergent evolutionary adaptations and gene losses.</title>
        <authorList>
            <person name="Steindorff A.S."/>
            <person name="Aguilar-Pontes M.V."/>
            <person name="Robinson A.J."/>
            <person name="Andreopoulos B."/>
            <person name="LaButti K."/>
            <person name="Kuo A."/>
            <person name="Mondo S."/>
            <person name="Riley R."/>
            <person name="Otillar R."/>
            <person name="Haridas S."/>
            <person name="Lipzen A."/>
            <person name="Grimwood J."/>
            <person name="Schmutz J."/>
            <person name="Clum A."/>
            <person name="Reid I.D."/>
            <person name="Moisan M.C."/>
            <person name="Butler G."/>
            <person name="Nguyen T.T.M."/>
            <person name="Dewar K."/>
            <person name="Conant G."/>
            <person name="Drula E."/>
            <person name="Henrissat B."/>
            <person name="Hansel C."/>
            <person name="Singer S."/>
            <person name="Hutchinson M.I."/>
            <person name="de Vries R.P."/>
            <person name="Natvig D.O."/>
            <person name="Powell A.J."/>
            <person name="Tsang A."/>
            <person name="Grigoriev I.V."/>
        </authorList>
    </citation>
    <scope>NUCLEOTIDE SEQUENCE [LARGE SCALE GENOMIC DNA]</scope>
    <source>
        <strain evidence="3 4">CBS 620.91</strain>
    </source>
</reference>
<sequence length="646" mass="70380">MGLERVSKASQLPDRSSQTLIDVLHDVETVDSSVLSYISRWQDVLDAIEAAKSQDGAKAENNVLRAGLRKAGPEIAVLESLSNMIPDQDGLGALRGGLTTLFKLINWRLDTRAKILGAFETIPETFVDAVDAFMRFPDDAALLQAVRELYETLIDKVAVLIAVLLRSHPQRNKLARLWKQLPSREAEVVRNALDDVARAAERVKQCSTAALERTVGKIEFDVREVKDGVHNIQKTLTSGVAWLESRQEEHFRVVEENSRKMVEAAVILKGMMESREPAWTGQNYQGLVVSQHHATSQWLHLTATITPGITASPALLAVDPTVIDPHTPRMVAVQSLLPIDATGLEPLTPPATPASKSLKEVLSVLDVPDGADEEVLERVSRRANQLKADAGRWSARLMDMSAFRSWLAAPAWVSDLVLVDGHCGPAAADRVSPMSAICASLVDVLMETGDHAGDGHPAVTVLFHFCGQHVGSRDPLRGPAGLVRSLVYQVAQQYGAGMEQMSAAHTVSLDFVDSQFLEALGTHDVAILCRLFSELVIRLDGSRPIFCIIDGVTELETVLDGSRDEAILVITTLLNLVDQSRPGPALRVLLASAQRSAVLAESVIPPGRRLSLLSTQRQGPRPFPAFFEREVEELLMAGEVSVLESD</sequence>
<gene>
    <name evidence="3" type="ORF">VTJ49DRAFT_6596</name>
</gene>
<dbReference type="EMBL" id="JAZGSY010000064">
    <property type="protein sequence ID" value="KAL1841758.1"/>
    <property type="molecule type" value="Genomic_DNA"/>
</dbReference>
<dbReference type="PANTHER" id="PTHR40619">
    <property type="entry name" value="FUNGAL STAND N-TERMINAL GOODBYE DOMAIN-CONTAINING PROTEIN"/>
    <property type="match status" value="1"/>
</dbReference>
<dbReference type="InterPro" id="IPR056884">
    <property type="entry name" value="NPHP3-like_N"/>
</dbReference>
<name>A0ABR3VK70_HUMIN</name>
<organism evidence="3 4">
    <name type="scientific">Humicola insolens</name>
    <name type="common">Soft-rot fungus</name>
    <dbReference type="NCBI Taxonomy" id="85995"/>
    <lineage>
        <taxon>Eukaryota</taxon>
        <taxon>Fungi</taxon>
        <taxon>Dikarya</taxon>
        <taxon>Ascomycota</taxon>
        <taxon>Pezizomycotina</taxon>
        <taxon>Sordariomycetes</taxon>
        <taxon>Sordariomycetidae</taxon>
        <taxon>Sordariales</taxon>
        <taxon>Chaetomiaceae</taxon>
        <taxon>Mycothermus</taxon>
    </lineage>
</organism>
<proteinExistence type="predicted"/>
<keyword evidence="4" id="KW-1185">Reference proteome</keyword>
<evidence type="ECO:0000259" key="2">
    <source>
        <dbReference type="Pfam" id="PF24883"/>
    </source>
</evidence>
<dbReference type="Proteomes" id="UP001583172">
    <property type="component" value="Unassembled WGS sequence"/>
</dbReference>
<keyword evidence="1" id="KW-0677">Repeat</keyword>
<comment type="caution">
    <text evidence="3">The sequence shown here is derived from an EMBL/GenBank/DDBJ whole genome shotgun (WGS) entry which is preliminary data.</text>
</comment>